<sequence length="232" mass="25239">MRRRPAVPVAAPVPFDPAAARQARELLGLSPATLARAMAAHGTYPAPAQVIAWETGELLPSEAELTALARSLWCPPGQLMGGRASSVRDHRLALDLPQEEAARQLGLTPRVYAQLESAPRWTGDEDLTYLLAQVLRLTPYALVVATGRNEELQAALQRAVHGRWQSQARTVARLVPTLDRAAIEHALRVLHDEGQTATGLWGSERQQDEAPPPGPEDQELRFWRLVAGSAPA</sequence>
<dbReference type="CDD" id="cd00093">
    <property type="entry name" value="HTH_XRE"/>
    <property type="match status" value="2"/>
</dbReference>
<dbReference type="SUPFAM" id="SSF47413">
    <property type="entry name" value="lambda repressor-like DNA-binding domains"/>
    <property type="match status" value="1"/>
</dbReference>
<protein>
    <submittedName>
        <fullName evidence="3">XRE family transcriptional regulator</fullName>
    </submittedName>
</protein>
<accession>A0ABV6V6L6</accession>
<keyword evidence="4" id="KW-1185">Reference proteome</keyword>
<reference evidence="3 4" key="1">
    <citation type="submission" date="2024-09" db="EMBL/GenBank/DDBJ databases">
        <authorList>
            <person name="Lee S.D."/>
        </authorList>
    </citation>
    <scope>NUCLEOTIDE SEQUENCE [LARGE SCALE GENOMIC DNA]</scope>
    <source>
        <strain evidence="3 4">N1-1</strain>
    </source>
</reference>
<dbReference type="Gene3D" id="1.10.260.40">
    <property type="entry name" value="lambda repressor-like DNA-binding domains"/>
    <property type="match status" value="2"/>
</dbReference>
<evidence type="ECO:0000259" key="2">
    <source>
        <dbReference type="PROSITE" id="PS50943"/>
    </source>
</evidence>
<feature type="region of interest" description="Disordered" evidence="1">
    <location>
        <begin position="200"/>
        <end position="219"/>
    </location>
</feature>
<evidence type="ECO:0000313" key="3">
    <source>
        <dbReference type="EMBL" id="MFC1409267.1"/>
    </source>
</evidence>
<dbReference type="RefSeq" id="WP_380504657.1">
    <property type="nucleotide sequence ID" value="NZ_JBHEZX010000003.1"/>
</dbReference>
<dbReference type="PROSITE" id="PS50943">
    <property type="entry name" value="HTH_CROC1"/>
    <property type="match status" value="1"/>
</dbReference>
<dbReference type="SMART" id="SM00530">
    <property type="entry name" value="HTH_XRE"/>
    <property type="match status" value="2"/>
</dbReference>
<evidence type="ECO:0000256" key="1">
    <source>
        <dbReference type="SAM" id="MobiDB-lite"/>
    </source>
</evidence>
<organism evidence="3 4">
    <name type="scientific">Streptacidiphilus alkalitolerans</name>
    <dbReference type="NCBI Taxonomy" id="3342712"/>
    <lineage>
        <taxon>Bacteria</taxon>
        <taxon>Bacillati</taxon>
        <taxon>Actinomycetota</taxon>
        <taxon>Actinomycetes</taxon>
        <taxon>Kitasatosporales</taxon>
        <taxon>Streptomycetaceae</taxon>
        <taxon>Streptacidiphilus</taxon>
    </lineage>
</organism>
<name>A0ABV6V6L6_9ACTN</name>
<dbReference type="EMBL" id="JBHEZX010000003">
    <property type="protein sequence ID" value="MFC1409267.1"/>
    <property type="molecule type" value="Genomic_DNA"/>
</dbReference>
<gene>
    <name evidence="3" type="ORF">ACEZDG_08230</name>
</gene>
<comment type="caution">
    <text evidence="3">The sequence shown here is derived from an EMBL/GenBank/DDBJ whole genome shotgun (WGS) entry which is preliminary data.</text>
</comment>
<feature type="domain" description="HTH cro/C1-type" evidence="2">
    <location>
        <begin position="87"/>
        <end position="142"/>
    </location>
</feature>
<evidence type="ECO:0000313" key="4">
    <source>
        <dbReference type="Proteomes" id="UP001592582"/>
    </source>
</evidence>
<dbReference type="InterPro" id="IPR010982">
    <property type="entry name" value="Lambda_DNA-bd_dom_sf"/>
</dbReference>
<dbReference type="Proteomes" id="UP001592582">
    <property type="component" value="Unassembled WGS sequence"/>
</dbReference>
<proteinExistence type="predicted"/>
<dbReference type="InterPro" id="IPR001387">
    <property type="entry name" value="Cro/C1-type_HTH"/>
</dbReference>